<protein>
    <recommendedName>
        <fullName evidence="3">DUF1579 domain-containing protein</fullName>
    </recommendedName>
</protein>
<gene>
    <name evidence="1" type="ORF">D7193_02685</name>
</gene>
<evidence type="ECO:0000313" key="2">
    <source>
        <dbReference type="Proteomes" id="UP000279968"/>
    </source>
</evidence>
<comment type="caution">
    <text evidence="1">The sequence shown here is derived from an EMBL/GenBank/DDBJ whole genome shotgun (WGS) entry which is preliminary data.</text>
</comment>
<organism evidence="1 2">
    <name type="scientific">Micromonospora costi</name>
    <dbReference type="NCBI Taxonomy" id="1530042"/>
    <lineage>
        <taxon>Bacteria</taxon>
        <taxon>Bacillati</taxon>
        <taxon>Actinomycetota</taxon>
        <taxon>Actinomycetes</taxon>
        <taxon>Micromonosporales</taxon>
        <taxon>Micromonosporaceae</taxon>
        <taxon>Micromonospora</taxon>
    </lineage>
</organism>
<evidence type="ECO:0008006" key="3">
    <source>
        <dbReference type="Google" id="ProtNLM"/>
    </source>
</evidence>
<dbReference type="AlphaFoldDB" id="A0A3B0A9X5"/>
<name>A0A3B0A9X5_9ACTN</name>
<proteinExistence type="predicted"/>
<sequence length="166" mass="18500">MTYVGSVVTKPLDVLADAFLADGPADGVDLSLFGQFAGSWLLDCTEYDLDGSSTVRRGEWHFGYALGGHATTDVWILPGVEHGVSVRFPDPSAGAGVWRSTWVGPGRRRVHTFLASRMGEEIVLDGDSLRWTFSDIETGSFRWRNEARQPDGGWRLYQTFDVWRRS</sequence>
<dbReference type="EMBL" id="RBAN01000001">
    <property type="protein sequence ID" value="RKN57588.1"/>
    <property type="molecule type" value="Genomic_DNA"/>
</dbReference>
<accession>A0A3B0A9X5</accession>
<keyword evidence="2" id="KW-1185">Reference proteome</keyword>
<evidence type="ECO:0000313" key="1">
    <source>
        <dbReference type="EMBL" id="RKN57588.1"/>
    </source>
</evidence>
<reference evidence="1 2" key="1">
    <citation type="journal article" date="2015" name="Int. J. Syst. Evol. Microbiol.">
        <title>Micromonospora costi sp. nov., isolated from a leaf of Costus speciosus.</title>
        <authorList>
            <person name="Thawai C."/>
        </authorList>
    </citation>
    <scope>NUCLEOTIDE SEQUENCE [LARGE SCALE GENOMIC DNA]</scope>
    <source>
        <strain evidence="1 2">CS1-12</strain>
    </source>
</reference>
<dbReference type="Proteomes" id="UP000279968">
    <property type="component" value="Unassembled WGS sequence"/>
</dbReference>